<reference evidence="3" key="1">
    <citation type="submission" date="2016-11" db="UniProtKB">
        <authorList>
            <consortium name="WormBaseParasite"/>
        </authorList>
    </citation>
    <scope>IDENTIFICATION</scope>
</reference>
<evidence type="ECO:0000313" key="2">
    <source>
        <dbReference type="Proteomes" id="UP000095280"/>
    </source>
</evidence>
<organism evidence="2 3">
    <name type="scientific">Macrostomum lignano</name>
    <dbReference type="NCBI Taxonomy" id="282301"/>
    <lineage>
        <taxon>Eukaryota</taxon>
        <taxon>Metazoa</taxon>
        <taxon>Spiralia</taxon>
        <taxon>Lophotrochozoa</taxon>
        <taxon>Platyhelminthes</taxon>
        <taxon>Rhabditophora</taxon>
        <taxon>Macrostomorpha</taxon>
        <taxon>Macrostomida</taxon>
        <taxon>Macrostomidae</taxon>
        <taxon>Macrostomum</taxon>
    </lineage>
</organism>
<proteinExistence type="predicted"/>
<evidence type="ECO:0000313" key="3">
    <source>
        <dbReference type="WBParaSite" id="maker-unitig_44114-snap-gene-0.1-mRNA-1"/>
    </source>
</evidence>
<dbReference type="Proteomes" id="UP000095280">
    <property type="component" value="Unplaced"/>
</dbReference>
<accession>A0A1I8FQX5</accession>
<dbReference type="WBParaSite" id="maker-unitig_44114-snap-gene-0.1-mRNA-1">
    <property type="protein sequence ID" value="maker-unitig_44114-snap-gene-0.1-mRNA-1"/>
    <property type="gene ID" value="maker-unitig_44114-snap-gene-0.1"/>
</dbReference>
<protein>
    <submittedName>
        <fullName evidence="3">Histone H3</fullName>
    </submittedName>
</protein>
<dbReference type="AlphaFoldDB" id="A0A1I8FQX5"/>
<keyword evidence="2" id="KW-1185">Reference proteome</keyword>
<sequence>EKTPSPSPAAEEPLSRSKVVEHGEWQREQGRHRPGPSQPTDTHRLSSALFVLRLSVQLRGAHQPGQPGAVQVIAQACVIVRAASWDRIVRAVARDGGPAAGLHALRVPPGAHGQLHPAVQLHQLPADSRHCADYSQPLT</sequence>
<evidence type="ECO:0000256" key="1">
    <source>
        <dbReference type="SAM" id="MobiDB-lite"/>
    </source>
</evidence>
<feature type="region of interest" description="Disordered" evidence="1">
    <location>
        <begin position="1"/>
        <end position="44"/>
    </location>
</feature>
<name>A0A1I8FQX5_9PLAT</name>
<feature type="compositionally biased region" description="Basic and acidic residues" evidence="1">
    <location>
        <begin position="13"/>
        <end position="31"/>
    </location>
</feature>